<comment type="caution">
    <text evidence="1">The sequence shown here is derived from an EMBL/GenBank/DDBJ whole genome shotgun (WGS) entry which is preliminary data.</text>
</comment>
<evidence type="ECO:0000313" key="2">
    <source>
        <dbReference type="Proteomes" id="UP001237592"/>
    </source>
</evidence>
<accession>A0ABU0XM28</accession>
<proteinExistence type="predicted"/>
<name>A0ABU0XM28_9BURK</name>
<dbReference type="Proteomes" id="UP001237592">
    <property type="component" value="Unassembled WGS sequence"/>
</dbReference>
<sequence>MSTKTTMPNRRQSVLKACSIPLDWREKCNCSRIELALESGIRIYLQDLTVEEIVDCLDKHPQLVREWEIDIEERRGSGGWSYGKNGDIYELGEVGDAMVFTKVAVFESRLEVCAVFSLLSISAYLNTEIPAADLALKRRRFHPTP</sequence>
<evidence type="ECO:0000313" key="1">
    <source>
        <dbReference type="EMBL" id="MDQ4624569.1"/>
    </source>
</evidence>
<reference evidence="1 2" key="1">
    <citation type="submission" date="2023-08" db="EMBL/GenBank/DDBJ databases">
        <title>Draft genome sequence of Janthinobacterium lividum.</title>
        <authorList>
            <person name="Chun B.H."/>
            <person name="Lee Y."/>
        </authorList>
    </citation>
    <scope>NUCLEOTIDE SEQUENCE [LARGE SCALE GENOMIC DNA]</scope>
    <source>
        <strain evidence="1 2">AMJK</strain>
    </source>
</reference>
<organism evidence="1 2">
    <name type="scientific">Janthinobacterium lividum</name>
    <dbReference type="NCBI Taxonomy" id="29581"/>
    <lineage>
        <taxon>Bacteria</taxon>
        <taxon>Pseudomonadati</taxon>
        <taxon>Pseudomonadota</taxon>
        <taxon>Betaproteobacteria</taxon>
        <taxon>Burkholderiales</taxon>
        <taxon>Oxalobacteraceae</taxon>
        <taxon>Janthinobacterium</taxon>
    </lineage>
</organism>
<dbReference type="EMBL" id="JAVFKP010000001">
    <property type="protein sequence ID" value="MDQ4624569.1"/>
    <property type="molecule type" value="Genomic_DNA"/>
</dbReference>
<protein>
    <submittedName>
        <fullName evidence="1">Uncharacterized protein</fullName>
    </submittedName>
</protein>
<gene>
    <name evidence="1" type="ORF">RB624_01585</name>
</gene>
<keyword evidence="2" id="KW-1185">Reference proteome</keyword>
<dbReference type="RefSeq" id="WP_307778062.1">
    <property type="nucleotide sequence ID" value="NZ_JAVFKP010000001.1"/>
</dbReference>